<dbReference type="Gene3D" id="3.40.50.300">
    <property type="entry name" value="P-loop containing nucleotide triphosphate hydrolases"/>
    <property type="match status" value="1"/>
</dbReference>
<keyword evidence="2" id="KW-0175">Coiled coil</keyword>
<name>A0A3Q3WZ99_MOLML</name>
<comment type="similarity">
    <text evidence="1">Belongs to the TRAFAC class TrmE-Era-EngA-EngB-Septin-like GTPase superfamily. Septin GTPase family.</text>
</comment>
<dbReference type="Pfam" id="PF00735">
    <property type="entry name" value="Septin"/>
    <property type="match status" value="1"/>
</dbReference>
<dbReference type="Ensembl" id="ENSMMOT00000015059.1">
    <property type="protein sequence ID" value="ENSMMOP00000014814.1"/>
    <property type="gene ID" value="ENSMMOG00000011332.1"/>
</dbReference>
<evidence type="ECO:0000256" key="1">
    <source>
        <dbReference type="RuleBase" id="RU004560"/>
    </source>
</evidence>
<sequence>IVECSPSQFIRKPSVFLMTSGAPTVYQLTAKKQTAGGLRRMTFGEKDPRKQNKTILLVGETGTGKSTLINALVNYAMGVEWEDNVWFKFVEDLEGEEDKERNQSESQTSDVIVYQIFGFEGKTMPCSLTIIDTPGYGDTRGTEKDDIVKLRLLDLFRSEDGVHEINAVALVLKASENRVSDRLRYIFDSVVSLFGKDMEKNFVAFITHSDGLPPDNVLKALEDANIRFAKDEDNEPVYFMFNNCQNTQKTKKTMFALKAAWDLTKDQIKQLADFLEKESPQNLKKTVEVLNSRIRLTACIQSLQDRIGLTEMKQKEIQQTQEALKKYEEEMKNNENFTVEVDEPYKDKEKINGGWWFWGWANWKFTKLFYEGAVCCTVCEETCHYPGCTVAAIPELCEIMKDGHCTSCTGKCPVSAHVKEEWIYVNKTRKVQKTRQEMKEKYEKNKAQNDRQQNLLEILKKKKHDLHNDKEQLLDESFQHIVTLENIALNDNSISTLQHLDFLIEKMTERGDKEKTEKLEQMKSRMDKDKGIRAALRYGFGKVAAFGRAAFEALVK</sequence>
<keyword evidence="1" id="KW-0342">GTP-binding</keyword>
<accession>A0A3Q3WZ99</accession>
<keyword evidence="1" id="KW-0547">Nucleotide-binding</keyword>
<protein>
    <recommendedName>
        <fullName evidence="3">Septin-type G domain-containing protein</fullName>
    </recommendedName>
</protein>
<dbReference type="Proteomes" id="UP000261620">
    <property type="component" value="Unplaced"/>
</dbReference>
<dbReference type="InterPro" id="IPR025662">
    <property type="entry name" value="Sigma_54_int_dom_ATP-bd_1"/>
</dbReference>
<dbReference type="PANTHER" id="PTHR32046">
    <property type="entry name" value="G DOMAIN-CONTAINING PROTEIN"/>
    <property type="match status" value="1"/>
</dbReference>
<dbReference type="CDD" id="cd00882">
    <property type="entry name" value="Ras_like_GTPase"/>
    <property type="match status" value="1"/>
</dbReference>
<dbReference type="GO" id="GO:0005525">
    <property type="term" value="F:GTP binding"/>
    <property type="evidence" value="ECO:0007669"/>
    <property type="project" value="UniProtKB-KW"/>
</dbReference>
<dbReference type="AlphaFoldDB" id="A0A3Q3WZ99"/>
<dbReference type="OMA" id="TEINAYE"/>
<feature type="coiled-coil region" evidence="2">
    <location>
        <begin position="310"/>
        <end position="337"/>
    </location>
</feature>
<evidence type="ECO:0000259" key="3">
    <source>
        <dbReference type="Pfam" id="PF00735"/>
    </source>
</evidence>
<feature type="domain" description="Septin-type G" evidence="3">
    <location>
        <begin position="54"/>
        <end position="140"/>
    </location>
</feature>
<evidence type="ECO:0000313" key="4">
    <source>
        <dbReference type="Ensembl" id="ENSMMOP00000014814.1"/>
    </source>
</evidence>
<proteinExistence type="inferred from homology"/>
<dbReference type="InterPro" id="IPR027417">
    <property type="entry name" value="P-loop_NTPase"/>
</dbReference>
<dbReference type="PROSITE" id="PS00675">
    <property type="entry name" value="SIGMA54_INTERACT_1"/>
    <property type="match status" value="1"/>
</dbReference>
<feature type="coiled-coil region" evidence="2">
    <location>
        <begin position="431"/>
        <end position="476"/>
    </location>
</feature>
<reference evidence="4" key="2">
    <citation type="submission" date="2025-09" db="UniProtKB">
        <authorList>
            <consortium name="Ensembl"/>
        </authorList>
    </citation>
    <scope>IDENTIFICATION</scope>
</reference>
<organism evidence="4 5">
    <name type="scientific">Mola mola</name>
    <name type="common">Ocean sunfish</name>
    <name type="synonym">Tetraodon mola</name>
    <dbReference type="NCBI Taxonomy" id="94237"/>
    <lineage>
        <taxon>Eukaryota</taxon>
        <taxon>Metazoa</taxon>
        <taxon>Chordata</taxon>
        <taxon>Craniata</taxon>
        <taxon>Vertebrata</taxon>
        <taxon>Euteleostomi</taxon>
        <taxon>Actinopterygii</taxon>
        <taxon>Neopterygii</taxon>
        <taxon>Teleostei</taxon>
        <taxon>Neoteleostei</taxon>
        <taxon>Acanthomorphata</taxon>
        <taxon>Eupercaria</taxon>
        <taxon>Tetraodontiformes</taxon>
        <taxon>Molidae</taxon>
        <taxon>Mola</taxon>
    </lineage>
</organism>
<dbReference type="SUPFAM" id="SSF52540">
    <property type="entry name" value="P-loop containing nucleoside triphosphate hydrolases"/>
    <property type="match status" value="1"/>
</dbReference>
<evidence type="ECO:0000313" key="5">
    <source>
        <dbReference type="Proteomes" id="UP000261620"/>
    </source>
</evidence>
<evidence type="ECO:0000256" key="2">
    <source>
        <dbReference type="SAM" id="Coils"/>
    </source>
</evidence>
<reference evidence="4" key="1">
    <citation type="submission" date="2025-08" db="UniProtKB">
        <authorList>
            <consortium name="Ensembl"/>
        </authorList>
    </citation>
    <scope>IDENTIFICATION</scope>
</reference>
<keyword evidence="5" id="KW-1185">Reference proteome</keyword>
<dbReference type="PANTHER" id="PTHR32046:SF11">
    <property type="entry name" value="IMMUNE-ASSOCIATED NUCLEOTIDE-BINDING PROTEIN 10-LIKE"/>
    <property type="match status" value="1"/>
</dbReference>
<dbReference type="STRING" id="94237.ENSMMOP00000014814"/>
<dbReference type="InterPro" id="IPR030379">
    <property type="entry name" value="G_SEPTIN_dom"/>
</dbReference>